<dbReference type="PROSITE" id="PS00094">
    <property type="entry name" value="C5_MTASE_1"/>
    <property type="match status" value="1"/>
</dbReference>
<dbReference type="AlphaFoldDB" id="A0A0B8T9A5"/>
<comment type="caution">
    <text evidence="9">The sequence shown here is derived from an EMBL/GenBank/DDBJ whole genome shotgun (WGS) entry which is preliminary data.</text>
</comment>
<accession>A0A0B8T9A5</accession>
<dbReference type="Pfam" id="PF00145">
    <property type="entry name" value="DNA_methylase"/>
    <property type="match status" value="2"/>
</dbReference>
<evidence type="ECO:0000313" key="10">
    <source>
        <dbReference type="Proteomes" id="UP000031802"/>
    </source>
</evidence>
<reference evidence="10" key="1">
    <citation type="submission" date="2014-04" db="EMBL/GenBank/DDBJ databases">
        <title>Whole-Genome optical mapping and complete genome sequence of Sphingobacterium deserti sp. nov., a new spaces isolated from desert in the west of China.</title>
        <authorList>
            <person name="Teng C."/>
            <person name="Zhou Z."/>
            <person name="Li X."/>
            <person name="Chen M."/>
            <person name="Lin M."/>
            <person name="Wang L."/>
            <person name="Su S."/>
            <person name="Zhang C."/>
            <person name="Zhang W."/>
        </authorList>
    </citation>
    <scope>NUCLEOTIDE SEQUENCE [LARGE SCALE GENOMIC DNA]</scope>
    <source>
        <strain evidence="10">ACCC05744</strain>
    </source>
</reference>
<proteinExistence type="inferred from homology"/>
<comment type="catalytic activity">
    <reaction evidence="5 8">
        <text>a 2'-deoxycytidine in DNA + S-adenosyl-L-methionine = a 5-methyl-2'-deoxycytidine in DNA + S-adenosyl-L-homocysteine + H(+)</text>
        <dbReference type="Rhea" id="RHEA:13681"/>
        <dbReference type="Rhea" id="RHEA-COMP:11369"/>
        <dbReference type="Rhea" id="RHEA-COMP:11370"/>
        <dbReference type="ChEBI" id="CHEBI:15378"/>
        <dbReference type="ChEBI" id="CHEBI:57856"/>
        <dbReference type="ChEBI" id="CHEBI:59789"/>
        <dbReference type="ChEBI" id="CHEBI:85452"/>
        <dbReference type="ChEBI" id="CHEBI:85454"/>
        <dbReference type="EC" id="2.1.1.37"/>
    </reaction>
</comment>
<protein>
    <recommendedName>
        <fullName evidence="8">Cytosine-specific methyltransferase</fullName>
        <ecNumber evidence="8">2.1.1.37</ecNumber>
    </recommendedName>
</protein>
<keyword evidence="2 6" id="KW-0808">Transferase</keyword>
<dbReference type="Gene3D" id="3.40.50.150">
    <property type="entry name" value="Vaccinia Virus protein VP39"/>
    <property type="match status" value="1"/>
</dbReference>
<evidence type="ECO:0000256" key="8">
    <source>
        <dbReference type="RuleBase" id="RU000417"/>
    </source>
</evidence>
<dbReference type="GO" id="GO:0003886">
    <property type="term" value="F:DNA (cytosine-5-)-methyltransferase activity"/>
    <property type="evidence" value="ECO:0007669"/>
    <property type="project" value="UniProtKB-EC"/>
</dbReference>
<evidence type="ECO:0000313" key="9">
    <source>
        <dbReference type="EMBL" id="KGE14595.1"/>
    </source>
</evidence>
<dbReference type="InterPro" id="IPR029063">
    <property type="entry name" value="SAM-dependent_MTases_sf"/>
</dbReference>
<dbReference type="InterPro" id="IPR031303">
    <property type="entry name" value="C5_meth_CS"/>
</dbReference>
<dbReference type="InterPro" id="IPR018117">
    <property type="entry name" value="C5_DNA_meth_AS"/>
</dbReference>
<dbReference type="GO" id="GO:0032259">
    <property type="term" value="P:methylation"/>
    <property type="evidence" value="ECO:0007669"/>
    <property type="project" value="UniProtKB-KW"/>
</dbReference>
<evidence type="ECO:0000256" key="4">
    <source>
        <dbReference type="ARBA" id="ARBA00022747"/>
    </source>
</evidence>
<evidence type="ECO:0000256" key="6">
    <source>
        <dbReference type="PROSITE-ProRule" id="PRU01016"/>
    </source>
</evidence>
<dbReference type="Proteomes" id="UP000031802">
    <property type="component" value="Unassembled WGS sequence"/>
</dbReference>
<dbReference type="EC" id="2.1.1.37" evidence="8"/>
<dbReference type="GO" id="GO:0009307">
    <property type="term" value="P:DNA restriction-modification system"/>
    <property type="evidence" value="ECO:0007669"/>
    <property type="project" value="UniProtKB-KW"/>
</dbReference>
<dbReference type="PATRIC" id="fig|1229276.3.peg.1677"/>
<organism evidence="9 10">
    <name type="scientific">Sphingobacterium deserti</name>
    <dbReference type="NCBI Taxonomy" id="1229276"/>
    <lineage>
        <taxon>Bacteria</taxon>
        <taxon>Pseudomonadati</taxon>
        <taxon>Bacteroidota</taxon>
        <taxon>Sphingobacteriia</taxon>
        <taxon>Sphingobacteriales</taxon>
        <taxon>Sphingobacteriaceae</taxon>
        <taxon>Sphingobacterium</taxon>
    </lineage>
</organism>
<dbReference type="eggNOG" id="COG0270">
    <property type="taxonomic scope" value="Bacteria"/>
</dbReference>
<dbReference type="PROSITE" id="PS00095">
    <property type="entry name" value="C5_MTASE_2"/>
    <property type="match status" value="1"/>
</dbReference>
<dbReference type="OrthoDB" id="32195at2"/>
<keyword evidence="4" id="KW-0680">Restriction system</keyword>
<dbReference type="RefSeq" id="WP_037497449.1">
    <property type="nucleotide sequence ID" value="NZ_JJMU01000024.1"/>
</dbReference>
<keyword evidence="1 6" id="KW-0489">Methyltransferase</keyword>
<dbReference type="NCBIfam" id="TIGR00675">
    <property type="entry name" value="dcm"/>
    <property type="match status" value="1"/>
</dbReference>
<dbReference type="PANTHER" id="PTHR46098:SF1">
    <property type="entry name" value="TRNA (CYTOSINE(38)-C(5))-METHYLTRANSFERASE"/>
    <property type="match status" value="1"/>
</dbReference>
<dbReference type="PRINTS" id="PR00105">
    <property type="entry name" value="C5METTRFRASE"/>
</dbReference>
<keyword evidence="3 6" id="KW-0949">S-adenosyl-L-methionine</keyword>
<dbReference type="PROSITE" id="PS51679">
    <property type="entry name" value="SAM_MT_C5"/>
    <property type="match status" value="1"/>
</dbReference>
<evidence type="ECO:0000256" key="2">
    <source>
        <dbReference type="ARBA" id="ARBA00022679"/>
    </source>
</evidence>
<evidence type="ECO:0000256" key="5">
    <source>
        <dbReference type="ARBA" id="ARBA00047422"/>
    </source>
</evidence>
<gene>
    <name evidence="9" type="ORF">DI53_1624</name>
</gene>
<evidence type="ECO:0000256" key="3">
    <source>
        <dbReference type="ARBA" id="ARBA00022691"/>
    </source>
</evidence>
<evidence type="ECO:0000256" key="7">
    <source>
        <dbReference type="RuleBase" id="RU000416"/>
    </source>
</evidence>
<dbReference type="STRING" id="1229276.DI53_1624"/>
<name>A0A0B8T9A5_9SPHI</name>
<dbReference type="SUPFAM" id="SSF53335">
    <property type="entry name" value="S-adenosyl-L-methionine-dependent methyltransferases"/>
    <property type="match status" value="1"/>
</dbReference>
<reference evidence="9 10" key="2">
    <citation type="journal article" date="2015" name="PLoS ONE">
        <title>Whole-Genome Optical Mapping and Finished Genome Sequence of Sphingobacterium deserti sp. nov., a New Species Isolated from the Western Desert of China.</title>
        <authorList>
            <person name="Teng C."/>
            <person name="Zhou Z."/>
            <person name="Molnar I."/>
            <person name="Li X."/>
            <person name="Tang R."/>
            <person name="Chen M."/>
            <person name="Wang L."/>
            <person name="Su S."/>
            <person name="Zhang W."/>
            <person name="Lin M."/>
        </authorList>
    </citation>
    <scope>NUCLEOTIDE SEQUENCE [LARGE SCALE GENOMIC DNA]</scope>
    <source>
        <strain evidence="10">ACCC05744</strain>
    </source>
</reference>
<sequence length="327" mass="37143">MNHGSLFSGIGGFDLAAQWMGWNNVFHCEINPFGQKILKHYWPNADSYEDIKTTDFTIYRGTIDVLSGGFPCQPFSLAGKRKGAEDDRYLWPEMLRAIDEIRPRWVIGENVAGLVSMVQPEIDETDMESQTNLQGEIDSKTVQEYQQYVVETVCRDLENFGYSVQPIIIPACAVGAPHRRDRIWFVAYASGCRFERQREKFEVENWESESGTAGKLERRSEGLCIQRNATDTESAGFQGRIFKGIKGFKEKDESFSRTRFNGISKQNWTNFPTQPAVCGRDDGLPTGLDGITFPKWRAESIKGYGNAIVPQVAYEIFKGIEEIELNR</sequence>
<evidence type="ECO:0000256" key="1">
    <source>
        <dbReference type="ARBA" id="ARBA00022603"/>
    </source>
</evidence>
<keyword evidence="10" id="KW-1185">Reference proteome</keyword>
<feature type="active site" evidence="6">
    <location>
        <position position="72"/>
    </location>
</feature>
<dbReference type="PANTHER" id="PTHR46098">
    <property type="entry name" value="TRNA (CYTOSINE(38)-C(5))-METHYLTRANSFERASE"/>
    <property type="match status" value="1"/>
</dbReference>
<dbReference type="InterPro" id="IPR001525">
    <property type="entry name" value="C5_MeTfrase"/>
</dbReference>
<dbReference type="EMBL" id="JJMU01000024">
    <property type="protein sequence ID" value="KGE14595.1"/>
    <property type="molecule type" value="Genomic_DNA"/>
</dbReference>
<comment type="similarity">
    <text evidence="6 7">Belongs to the class I-like SAM-binding methyltransferase superfamily. C5-methyltransferase family.</text>
</comment>
<dbReference type="InterPro" id="IPR050750">
    <property type="entry name" value="C5-MTase"/>
</dbReference>